<accession>A0A0A9GVF2</accession>
<reference evidence="1" key="2">
    <citation type="journal article" date="2015" name="Data Brief">
        <title>Shoot transcriptome of the giant reed, Arundo donax.</title>
        <authorList>
            <person name="Barrero R.A."/>
            <person name="Guerrero F.D."/>
            <person name="Moolhuijzen P."/>
            <person name="Goolsby J.A."/>
            <person name="Tidwell J."/>
            <person name="Bellgard S.E."/>
            <person name="Bellgard M.I."/>
        </authorList>
    </citation>
    <scope>NUCLEOTIDE SEQUENCE</scope>
    <source>
        <tissue evidence="1">Shoot tissue taken approximately 20 cm above the soil surface</tissue>
    </source>
</reference>
<name>A0A0A9GVF2_ARUDO</name>
<organism evidence="1">
    <name type="scientific">Arundo donax</name>
    <name type="common">Giant reed</name>
    <name type="synonym">Donax arundinaceus</name>
    <dbReference type="NCBI Taxonomy" id="35708"/>
    <lineage>
        <taxon>Eukaryota</taxon>
        <taxon>Viridiplantae</taxon>
        <taxon>Streptophyta</taxon>
        <taxon>Embryophyta</taxon>
        <taxon>Tracheophyta</taxon>
        <taxon>Spermatophyta</taxon>
        <taxon>Magnoliopsida</taxon>
        <taxon>Liliopsida</taxon>
        <taxon>Poales</taxon>
        <taxon>Poaceae</taxon>
        <taxon>PACMAD clade</taxon>
        <taxon>Arundinoideae</taxon>
        <taxon>Arundineae</taxon>
        <taxon>Arundo</taxon>
    </lineage>
</organism>
<sequence length="32" mass="3525">MTNGKMLFSSAEVQLIVEVVTATLTSENQLNR</sequence>
<protein>
    <submittedName>
        <fullName evidence="1">Uncharacterized protein</fullName>
    </submittedName>
</protein>
<evidence type="ECO:0000313" key="1">
    <source>
        <dbReference type="EMBL" id="JAE24548.1"/>
    </source>
</evidence>
<dbReference type="AlphaFoldDB" id="A0A0A9GVF2"/>
<reference evidence="1" key="1">
    <citation type="submission" date="2014-09" db="EMBL/GenBank/DDBJ databases">
        <authorList>
            <person name="Magalhaes I.L.F."/>
            <person name="Oliveira U."/>
            <person name="Santos F.R."/>
            <person name="Vidigal T.H.D.A."/>
            <person name="Brescovit A.D."/>
            <person name="Santos A.J."/>
        </authorList>
    </citation>
    <scope>NUCLEOTIDE SEQUENCE</scope>
    <source>
        <tissue evidence="1">Shoot tissue taken approximately 20 cm above the soil surface</tissue>
    </source>
</reference>
<dbReference type="EMBL" id="GBRH01173348">
    <property type="protein sequence ID" value="JAE24548.1"/>
    <property type="molecule type" value="Transcribed_RNA"/>
</dbReference>
<proteinExistence type="predicted"/>